<dbReference type="STRING" id="200904.GCA_900168775_01856"/>
<dbReference type="EMBL" id="QNRI01000001">
    <property type="protein sequence ID" value="RBP01517.1"/>
    <property type="molecule type" value="Genomic_DNA"/>
</dbReference>
<organism evidence="3 4">
    <name type="scientific">Paraliobacillus ryukyuensis</name>
    <dbReference type="NCBI Taxonomy" id="200904"/>
    <lineage>
        <taxon>Bacteria</taxon>
        <taxon>Bacillati</taxon>
        <taxon>Bacillota</taxon>
        <taxon>Bacilli</taxon>
        <taxon>Bacillales</taxon>
        <taxon>Bacillaceae</taxon>
        <taxon>Paraliobacillus</taxon>
    </lineage>
</organism>
<dbReference type="GO" id="GO:0035438">
    <property type="term" value="F:cyclic-di-GMP binding"/>
    <property type="evidence" value="ECO:0007669"/>
    <property type="project" value="InterPro"/>
</dbReference>
<protein>
    <submittedName>
        <fullName evidence="3">C-di-GMP-binding flagellar brake protein YcgR</fullName>
    </submittedName>
</protein>
<dbReference type="InterPro" id="IPR009875">
    <property type="entry name" value="PilZ_domain"/>
</dbReference>
<gene>
    <name evidence="3" type="ORF">DES48_101254</name>
</gene>
<proteinExistence type="predicted"/>
<evidence type="ECO:0000259" key="1">
    <source>
        <dbReference type="Pfam" id="PF07238"/>
    </source>
</evidence>
<dbReference type="SUPFAM" id="SSF141371">
    <property type="entry name" value="PilZ domain-like"/>
    <property type="match status" value="1"/>
</dbReference>
<dbReference type="Gene3D" id="2.40.10.220">
    <property type="entry name" value="predicted glycosyltransferase like domains"/>
    <property type="match status" value="1"/>
</dbReference>
<keyword evidence="3" id="KW-0282">Flagellum</keyword>
<dbReference type="OrthoDB" id="1951449at2"/>
<dbReference type="Proteomes" id="UP000252254">
    <property type="component" value="Unassembled WGS sequence"/>
</dbReference>
<feature type="domain" description="Type III secretion system flagellar brake protein YcgR PilZN" evidence="2">
    <location>
        <begin position="35"/>
        <end position="122"/>
    </location>
</feature>
<comment type="caution">
    <text evidence="3">The sequence shown here is derived from an EMBL/GenBank/DDBJ whole genome shotgun (WGS) entry which is preliminary data.</text>
</comment>
<accession>A0A366EGJ4</accession>
<evidence type="ECO:0000313" key="4">
    <source>
        <dbReference type="Proteomes" id="UP000252254"/>
    </source>
</evidence>
<feature type="domain" description="PilZ" evidence="1">
    <location>
        <begin position="130"/>
        <end position="241"/>
    </location>
</feature>
<dbReference type="Pfam" id="PF12945">
    <property type="entry name" value="PilZNR"/>
    <property type="match status" value="1"/>
</dbReference>
<sequence>MLYNYNEYLFLELYAHIYTRVIARLIYKGEQQLIKIGIPLTLETIQNEEEHTKYRCKVVEQEESTIYIDYPINEKTGRTDIFPKGAEFSVSFIGKDEAVYQFFTEIKGKKQGNMPMLLLHYPKDKLNRIQRREYVRINSTLDIAVHDLSNEKEAYTSITKDISGGGLSVVLPNDQLQYDEEELVEILLVLPMNNGNTEYIKAKASVVRMLQKKDMHKPLLTLKFHDILEKDRQQIIRYCFEVQLRERRQRL</sequence>
<keyword evidence="4" id="KW-1185">Reference proteome</keyword>
<dbReference type="AlphaFoldDB" id="A0A366EGJ4"/>
<dbReference type="Pfam" id="PF07238">
    <property type="entry name" value="PilZ"/>
    <property type="match status" value="1"/>
</dbReference>
<keyword evidence="3" id="KW-0966">Cell projection</keyword>
<evidence type="ECO:0000259" key="2">
    <source>
        <dbReference type="Pfam" id="PF12945"/>
    </source>
</evidence>
<name>A0A366EGJ4_9BACI</name>
<dbReference type="InterPro" id="IPR009926">
    <property type="entry name" value="T3SS_YcgR_PilZN"/>
</dbReference>
<keyword evidence="3" id="KW-0969">Cilium</keyword>
<evidence type="ECO:0000313" key="3">
    <source>
        <dbReference type="EMBL" id="RBP01517.1"/>
    </source>
</evidence>
<reference evidence="3 4" key="1">
    <citation type="submission" date="2018-06" db="EMBL/GenBank/DDBJ databases">
        <title>Genomic Encyclopedia of Type Strains, Phase IV (KMG-IV): sequencing the most valuable type-strain genomes for metagenomic binning, comparative biology and taxonomic classification.</title>
        <authorList>
            <person name="Goeker M."/>
        </authorList>
    </citation>
    <scope>NUCLEOTIDE SEQUENCE [LARGE SCALE GENOMIC DNA]</scope>
    <source>
        <strain evidence="3 4">DSM 15140</strain>
    </source>
</reference>